<reference evidence="2 3" key="1">
    <citation type="journal article" date="2020" name="Cell">
        <title>Large-Scale Comparative Analyses of Tick Genomes Elucidate Their Genetic Diversity and Vector Capacities.</title>
        <authorList>
            <consortium name="Tick Genome and Microbiome Consortium (TIGMIC)"/>
            <person name="Jia N."/>
            <person name="Wang J."/>
            <person name="Shi W."/>
            <person name="Du L."/>
            <person name="Sun Y."/>
            <person name="Zhan W."/>
            <person name="Jiang J.F."/>
            <person name="Wang Q."/>
            <person name="Zhang B."/>
            <person name="Ji P."/>
            <person name="Bell-Sakyi L."/>
            <person name="Cui X.M."/>
            <person name="Yuan T.T."/>
            <person name="Jiang B.G."/>
            <person name="Yang W.F."/>
            <person name="Lam T.T."/>
            <person name="Chang Q.C."/>
            <person name="Ding S.J."/>
            <person name="Wang X.J."/>
            <person name="Zhu J.G."/>
            <person name="Ruan X.D."/>
            <person name="Zhao L."/>
            <person name="Wei J.T."/>
            <person name="Ye R.Z."/>
            <person name="Que T.C."/>
            <person name="Du C.H."/>
            <person name="Zhou Y.H."/>
            <person name="Cheng J.X."/>
            <person name="Dai P.F."/>
            <person name="Guo W.B."/>
            <person name="Han X.H."/>
            <person name="Huang E.J."/>
            <person name="Li L.F."/>
            <person name="Wei W."/>
            <person name="Gao Y.C."/>
            <person name="Liu J.Z."/>
            <person name="Shao H.Z."/>
            <person name="Wang X."/>
            <person name="Wang C.C."/>
            <person name="Yang T.C."/>
            <person name="Huo Q.B."/>
            <person name="Li W."/>
            <person name="Chen H.Y."/>
            <person name="Chen S.E."/>
            <person name="Zhou L.G."/>
            <person name="Ni X.B."/>
            <person name="Tian J.H."/>
            <person name="Sheng Y."/>
            <person name="Liu T."/>
            <person name="Pan Y.S."/>
            <person name="Xia L.Y."/>
            <person name="Li J."/>
            <person name="Zhao F."/>
            <person name="Cao W.C."/>
        </authorList>
    </citation>
    <scope>NUCLEOTIDE SEQUENCE [LARGE SCALE GENOMIC DNA]</scope>
    <source>
        <strain evidence="2">HaeL-2018</strain>
    </source>
</reference>
<dbReference type="AlphaFoldDB" id="A0A9J6HDC2"/>
<name>A0A9J6HDC2_HAELO</name>
<gene>
    <name evidence="2" type="ORF">HPB48_026829</name>
</gene>
<comment type="caution">
    <text evidence="2">The sequence shown here is derived from an EMBL/GenBank/DDBJ whole genome shotgun (WGS) entry which is preliminary data.</text>
</comment>
<proteinExistence type="predicted"/>
<evidence type="ECO:0000313" key="3">
    <source>
        <dbReference type="Proteomes" id="UP000821853"/>
    </source>
</evidence>
<dbReference type="Proteomes" id="UP000821853">
    <property type="component" value="Unassembled WGS sequence"/>
</dbReference>
<dbReference type="EMBL" id="JABSTR010003204">
    <property type="protein sequence ID" value="KAH9384813.1"/>
    <property type="molecule type" value="Genomic_DNA"/>
</dbReference>
<keyword evidence="3" id="KW-1185">Reference proteome</keyword>
<feature type="region of interest" description="Disordered" evidence="1">
    <location>
        <begin position="178"/>
        <end position="207"/>
    </location>
</feature>
<dbReference type="VEuPathDB" id="VectorBase:HLOH_053003"/>
<feature type="compositionally biased region" description="Basic and acidic residues" evidence="1">
    <location>
        <begin position="194"/>
        <end position="207"/>
    </location>
</feature>
<dbReference type="OrthoDB" id="10267305at2759"/>
<organism evidence="2 3">
    <name type="scientific">Haemaphysalis longicornis</name>
    <name type="common">Bush tick</name>
    <dbReference type="NCBI Taxonomy" id="44386"/>
    <lineage>
        <taxon>Eukaryota</taxon>
        <taxon>Metazoa</taxon>
        <taxon>Ecdysozoa</taxon>
        <taxon>Arthropoda</taxon>
        <taxon>Chelicerata</taxon>
        <taxon>Arachnida</taxon>
        <taxon>Acari</taxon>
        <taxon>Parasitiformes</taxon>
        <taxon>Ixodida</taxon>
        <taxon>Ixodoidea</taxon>
        <taxon>Ixodidae</taxon>
        <taxon>Haemaphysalinae</taxon>
        <taxon>Haemaphysalis</taxon>
    </lineage>
</organism>
<sequence length="312" mass="34684">MLVDIRQLVLLHDVVLSFTKEKRHRALNAFSPDDSPPTNPPVSASAADVSLQVDLLTASTESDDELKELLTFLRIELESHEQCCGLPLRQFDGNRPEKQRNNPLMESALHVGDSEEECFFSRSKKHGTSSCSADMSLATKKERLAKDRSCFMCTSMPVSSCQRHNRFVPVEAEAKKPSLGLKPSSISSRKKLASAKESRKMAEASQEKNAKLNEALGVSGFFVECNSLDHDGENHEAQVTAESQKQLYNKVPAVHHEGRQISTTYVSAKYPHSITNLTSKRQRLRKRTGLPGALKASAGVRLQTLRLEERTL</sequence>
<evidence type="ECO:0000313" key="2">
    <source>
        <dbReference type="EMBL" id="KAH9384813.1"/>
    </source>
</evidence>
<accession>A0A9J6HDC2</accession>
<evidence type="ECO:0000256" key="1">
    <source>
        <dbReference type="SAM" id="MobiDB-lite"/>
    </source>
</evidence>
<protein>
    <submittedName>
        <fullName evidence="2">Uncharacterized protein</fullName>
    </submittedName>
</protein>